<reference evidence="1 2" key="1">
    <citation type="journal article" date="2023" name="Plants (Basel)">
        <title>Bridging the Gap: Combining Genomics and Transcriptomics Approaches to Understand Stylosanthes scabra, an Orphan Legume from the Brazilian Caatinga.</title>
        <authorList>
            <person name="Ferreira-Neto J.R.C."/>
            <person name="da Silva M.D."/>
            <person name="Binneck E."/>
            <person name="de Melo N.F."/>
            <person name="da Silva R.H."/>
            <person name="de Melo A.L.T.M."/>
            <person name="Pandolfi V."/>
            <person name="Bustamante F.O."/>
            <person name="Brasileiro-Vidal A.C."/>
            <person name="Benko-Iseppon A.M."/>
        </authorList>
    </citation>
    <scope>NUCLEOTIDE SEQUENCE [LARGE SCALE GENOMIC DNA]</scope>
    <source>
        <tissue evidence="1">Leaves</tissue>
    </source>
</reference>
<evidence type="ECO:0000313" key="1">
    <source>
        <dbReference type="EMBL" id="MED6112786.1"/>
    </source>
</evidence>
<keyword evidence="2" id="KW-1185">Reference proteome</keyword>
<sequence>MPPAFKKIRHMYPSVAPTHVPVSLHDELAVNGFDVAVMEPRWKGFHSRTTLKFCKLTQPWRAKEFLQGLHGAMAMVGRRGHPQLRVYTQPRLGMTKIEQIRNACVECMRFCTCRRLQTTQIDCSLAAHSSRYG</sequence>
<proteinExistence type="predicted"/>
<dbReference type="EMBL" id="JASCZI010000638">
    <property type="protein sequence ID" value="MED6112786.1"/>
    <property type="molecule type" value="Genomic_DNA"/>
</dbReference>
<gene>
    <name evidence="1" type="ORF">PIB30_064834</name>
</gene>
<name>A0ABU6QLD2_9FABA</name>
<organism evidence="1 2">
    <name type="scientific">Stylosanthes scabra</name>
    <dbReference type="NCBI Taxonomy" id="79078"/>
    <lineage>
        <taxon>Eukaryota</taxon>
        <taxon>Viridiplantae</taxon>
        <taxon>Streptophyta</taxon>
        <taxon>Embryophyta</taxon>
        <taxon>Tracheophyta</taxon>
        <taxon>Spermatophyta</taxon>
        <taxon>Magnoliopsida</taxon>
        <taxon>eudicotyledons</taxon>
        <taxon>Gunneridae</taxon>
        <taxon>Pentapetalae</taxon>
        <taxon>rosids</taxon>
        <taxon>fabids</taxon>
        <taxon>Fabales</taxon>
        <taxon>Fabaceae</taxon>
        <taxon>Papilionoideae</taxon>
        <taxon>50 kb inversion clade</taxon>
        <taxon>dalbergioids sensu lato</taxon>
        <taxon>Dalbergieae</taxon>
        <taxon>Pterocarpus clade</taxon>
        <taxon>Stylosanthes</taxon>
    </lineage>
</organism>
<comment type="caution">
    <text evidence="1">The sequence shown here is derived from an EMBL/GenBank/DDBJ whole genome shotgun (WGS) entry which is preliminary data.</text>
</comment>
<evidence type="ECO:0000313" key="2">
    <source>
        <dbReference type="Proteomes" id="UP001341840"/>
    </source>
</evidence>
<accession>A0ABU6QLD2</accession>
<protein>
    <submittedName>
        <fullName evidence="1">Uncharacterized protein</fullName>
    </submittedName>
</protein>
<dbReference type="Proteomes" id="UP001341840">
    <property type="component" value="Unassembled WGS sequence"/>
</dbReference>